<evidence type="ECO:0000313" key="3">
    <source>
        <dbReference type="Proteomes" id="UP000248484"/>
    </source>
</evidence>
<feature type="compositionally biased region" description="Polar residues" evidence="1">
    <location>
        <begin position="476"/>
        <end position="485"/>
    </location>
</feature>
<dbReference type="Proteomes" id="UP000248484">
    <property type="component" value="Chromosome 21"/>
</dbReference>
<feature type="domain" description="Paraneoplastic antigen Ma-like C-terminal" evidence="2">
    <location>
        <begin position="200"/>
        <end position="361"/>
    </location>
</feature>
<protein>
    <submittedName>
        <fullName evidence="4">Paraneoplastic antigen Ma6F-like</fullName>
    </submittedName>
</protein>
<dbReference type="OrthoDB" id="9717391at2759"/>
<keyword evidence="3" id="KW-1185">Reference proteome</keyword>
<feature type="region of interest" description="Disordered" evidence="1">
    <location>
        <begin position="407"/>
        <end position="570"/>
    </location>
</feature>
<dbReference type="Pfam" id="PF14893">
    <property type="entry name" value="PNMA"/>
    <property type="match status" value="1"/>
</dbReference>
<dbReference type="InterPro" id="IPR026523">
    <property type="entry name" value="PNMA"/>
</dbReference>
<dbReference type="RefSeq" id="XP_028338438.2">
    <property type="nucleotide sequence ID" value="XM_028482637.2"/>
</dbReference>
<reference evidence="4" key="1">
    <citation type="submission" date="2025-08" db="UniProtKB">
        <authorList>
            <consortium name="RefSeq"/>
        </authorList>
    </citation>
    <scope>IDENTIFICATION</scope>
    <source>
        <tissue evidence="4">Muscle</tissue>
    </source>
</reference>
<dbReference type="GeneID" id="112062495"/>
<dbReference type="InterPro" id="IPR048270">
    <property type="entry name" value="PNMA_C"/>
</dbReference>
<feature type="compositionally biased region" description="Low complexity" evidence="1">
    <location>
        <begin position="116"/>
        <end position="127"/>
    </location>
</feature>
<accession>A0A455AR87</accession>
<proteinExistence type="predicted"/>
<feature type="region of interest" description="Disordered" evidence="1">
    <location>
        <begin position="63"/>
        <end position="136"/>
    </location>
</feature>
<name>A0A455AR87_PHYMC</name>
<dbReference type="KEGG" id="pcad:112062495"/>
<dbReference type="PANTHER" id="PTHR23095">
    <property type="entry name" value="PARANEOPLASTIC ANTIGEN"/>
    <property type="match status" value="1"/>
</dbReference>
<evidence type="ECO:0000259" key="2">
    <source>
        <dbReference type="Pfam" id="PF14893"/>
    </source>
</evidence>
<feature type="compositionally biased region" description="Low complexity" evidence="1">
    <location>
        <begin position="447"/>
        <end position="458"/>
    </location>
</feature>
<feature type="compositionally biased region" description="Low complexity" evidence="1">
    <location>
        <begin position="77"/>
        <end position="87"/>
    </location>
</feature>
<evidence type="ECO:0000256" key="1">
    <source>
        <dbReference type="SAM" id="MobiDB-lite"/>
    </source>
</evidence>
<dbReference type="AlphaFoldDB" id="A0A455AR87"/>
<evidence type="ECO:0000313" key="4">
    <source>
        <dbReference type="RefSeq" id="XP_028338438.2"/>
    </source>
</evidence>
<feature type="compositionally biased region" description="Low complexity" evidence="1">
    <location>
        <begin position="407"/>
        <end position="420"/>
    </location>
</feature>
<dbReference type="InParanoid" id="A0A455AR87"/>
<gene>
    <name evidence="4" type="primary">LOC112062495</name>
</gene>
<sequence length="570" mass="58764">MFTAALFTIARTRKPPKRPSTDEWIKKTCHIYVMEYYEAIKRNEIELFVVRWMDLQSVIQSEVSEGGATGEEGASGEEGAVGQAGAEGEARVSDEEGAAGDQGAAGEVRDGGEAGAAGEAGAEGEAGVSDEEGAAGDRNVAGEAGRASMAGAAGEAMTAAEEAAVEAAGAMDEAGPSTQQWRQALQPVLDNVGHQELGTFSGMEEPGPGEESFESWLEQANDMLHLWRHVSERERRRRLVERVRGPALDLLCGLLAEDPELAAQDCLAALVQVFGNKEPRGSARLKFLTCGQRPQETLSAYVMRLEGLLRSALEKGAVLPAEADQVRARQVLMRARLNDTLQATLRWMQLMRRPPGFVGMLRLLELTEAWEAYRASREQFPGEEEARVDVGDLAAAAQAAPARQAITAGAAADGTEASPAGEDASTQAALSKEGSAGAHPAPEEASEAVAGTAEAGEAGPEDHGAARAAPGPGETSKASAATQEDGSAAGPAGLGPAGPSHAPGVPVPGRMGSASPVGPGGPGWEPEGLAQAGGQEAEETPEEGLKPVPEEPGNEAGAAELSPPGSPSGQ</sequence>
<dbReference type="PANTHER" id="PTHR23095:SF20">
    <property type="entry name" value="PARANEOPLASTIC ANTIGEN MA6E"/>
    <property type="match status" value="1"/>
</dbReference>
<organism evidence="3 4">
    <name type="scientific">Physeter macrocephalus</name>
    <name type="common">Sperm whale</name>
    <name type="synonym">Physeter catodon</name>
    <dbReference type="NCBI Taxonomy" id="9755"/>
    <lineage>
        <taxon>Eukaryota</taxon>
        <taxon>Metazoa</taxon>
        <taxon>Chordata</taxon>
        <taxon>Craniata</taxon>
        <taxon>Vertebrata</taxon>
        <taxon>Euteleostomi</taxon>
        <taxon>Mammalia</taxon>
        <taxon>Eutheria</taxon>
        <taxon>Laurasiatheria</taxon>
        <taxon>Artiodactyla</taxon>
        <taxon>Whippomorpha</taxon>
        <taxon>Cetacea</taxon>
        <taxon>Odontoceti</taxon>
        <taxon>Physeteridae</taxon>
        <taxon>Physeter</taxon>
    </lineage>
</organism>